<comment type="subcellular location">
    <subcellularLocation>
        <location evidence="1 9">Cell membrane</location>
        <topology evidence="1 9">Multi-pass membrane protein</topology>
    </subcellularLocation>
</comment>
<evidence type="ECO:0000313" key="10">
    <source>
        <dbReference type="EMBL" id="MFD2670296.1"/>
    </source>
</evidence>
<evidence type="ECO:0000313" key="11">
    <source>
        <dbReference type="Proteomes" id="UP001597497"/>
    </source>
</evidence>
<keyword evidence="6 9" id="KW-0812">Transmembrane</keyword>
<evidence type="ECO:0000256" key="1">
    <source>
        <dbReference type="ARBA" id="ARBA00004651"/>
    </source>
</evidence>
<keyword evidence="4 9" id="KW-1003">Cell membrane</keyword>
<evidence type="ECO:0000256" key="3">
    <source>
        <dbReference type="ARBA" id="ARBA00006263"/>
    </source>
</evidence>
<keyword evidence="8 9" id="KW-0472">Membrane</keyword>
<evidence type="ECO:0000256" key="2">
    <source>
        <dbReference type="ARBA" id="ARBA00004953"/>
    </source>
</evidence>
<evidence type="ECO:0000256" key="7">
    <source>
        <dbReference type="ARBA" id="ARBA00022989"/>
    </source>
</evidence>
<keyword evidence="11" id="KW-1185">Reference proteome</keyword>
<comment type="pathway">
    <text evidence="2 9">Cofactor biosynthesis; adenosylcobalamin biosynthesis.</text>
</comment>
<dbReference type="HAMAP" id="MF_00024">
    <property type="entry name" value="CobD_CbiB"/>
    <property type="match status" value="1"/>
</dbReference>
<evidence type="ECO:0000256" key="5">
    <source>
        <dbReference type="ARBA" id="ARBA00022573"/>
    </source>
</evidence>
<organism evidence="10 11">
    <name type="scientific">Marinicrinis sediminis</name>
    <dbReference type="NCBI Taxonomy" id="1652465"/>
    <lineage>
        <taxon>Bacteria</taxon>
        <taxon>Bacillati</taxon>
        <taxon>Bacillota</taxon>
        <taxon>Bacilli</taxon>
        <taxon>Bacillales</taxon>
        <taxon>Paenibacillaceae</taxon>
    </lineage>
</organism>
<dbReference type="PANTHER" id="PTHR34308">
    <property type="entry name" value="COBALAMIN BIOSYNTHESIS PROTEIN CBIB"/>
    <property type="match status" value="1"/>
</dbReference>
<dbReference type="PANTHER" id="PTHR34308:SF1">
    <property type="entry name" value="COBALAMIN BIOSYNTHESIS PROTEIN CBIB"/>
    <property type="match status" value="1"/>
</dbReference>
<dbReference type="RefSeq" id="WP_379927656.1">
    <property type="nucleotide sequence ID" value="NZ_JBHUMM010000001.1"/>
</dbReference>
<evidence type="ECO:0000256" key="6">
    <source>
        <dbReference type="ARBA" id="ARBA00022692"/>
    </source>
</evidence>
<dbReference type="InterPro" id="IPR004485">
    <property type="entry name" value="Cobalamin_biosynth_CobD/CbiB"/>
</dbReference>
<evidence type="ECO:0000256" key="9">
    <source>
        <dbReference type="HAMAP-Rule" id="MF_00024"/>
    </source>
</evidence>
<gene>
    <name evidence="10" type="primary">cbiB</name>
    <name evidence="9" type="synonym">cobD</name>
    <name evidence="10" type="ORF">ACFSUC_01585</name>
</gene>
<proteinExistence type="inferred from homology"/>
<dbReference type="NCBIfam" id="TIGR00380">
    <property type="entry name" value="cobal_cbiB"/>
    <property type="match status" value="1"/>
</dbReference>
<dbReference type="Pfam" id="PF03186">
    <property type="entry name" value="CobD_Cbib"/>
    <property type="match status" value="1"/>
</dbReference>
<comment type="similarity">
    <text evidence="3 9">Belongs to the CobD/CbiB family.</text>
</comment>
<protein>
    <recommendedName>
        <fullName evidence="9">Cobalamin biosynthesis protein CobD</fullName>
    </recommendedName>
</protein>
<feature type="transmembrane region" description="Helical" evidence="9">
    <location>
        <begin position="58"/>
        <end position="79"/>
    </location>
</feature>
<comment type="function">
    <text evidence="9">Converts cobyric acid to cobinamide by the addition of aminopropanol on the F carboxylic group.</text>
</comment>
<comment type="caution">
    <text evidence="9">Lacks conserved residue(s) required for the propagation of feature annotation.</text>
</comment>
<reference evidence="11" key="1">
    <citation type="journal article" date="2019" name="Int. J. Syst. Evol. Microbiol.">
        <title>The Global Catalogue of Microorganisms (GCM) 10K type strain sequencing project: providing services to taxonomists for standard genome sequencing and annotation.</title>
        <authorList>
            <consortium name="The Broad Institute Genomics Platform"/>
            <consortium name="The Broad Institute Genome Sequencing Center for Infectious Disease"/>
            <person name="Wu L."/>
            <person name="Ma J."/>
        </authorList>
    </citation>
    <scope>NUCLEOTIDE SEQUENCE [LARGE SCALE GENOMIC DNA]</scope>
    <source>
        <strain evidence="11">KCTC 33676</strain>
    </source>
</reference>
<sequence length="322" mass="35078">MIFYSLSEILLITLAAMLLDGLIGDPRRLPHPVTGMGRMIHCLEKHLLPGKRKRRNGVLLTVIVTSVCFGITLALTSLAAWLHPLLGYAASAWLISTTIAVRGLREAACEVYEPLRQGKLADARQAVSRIVGRDTAHLNEAGVSRAAVETVAENTVDAFVSPLVYALLGGAPLAMLYRAANTLDSMVGYRNERYLEFGWASARWDDVMNWIPARITGLMLIILAAGKKTTSCRQAWKAIWQFAHLHPSPNSGIPEAAVAGALGIELGGRHTYGGVMSARARLGWPNRPVRADDIVETVSLLTRLSWLIAGGLGCMWFLFVGW</sequence>
<accession>A0ABW5R6B7</accession>
<dbReference type="EMBL" id="JBHUMM010000001">
    <property type="protein sequence ID" value="MFD2670296.1"/>
    <property type="molecule type" value="Genomic_DNA"/>
</dbReference>
<evidence type="ECO:0000256" key="4">
    <source>
        <dbReference type="ARBA" id="ARBA00022475"/>
    </source>
</evidence>
<comment type="caution">
    <text evidence="10">The sequence shown here is derived from an EMBL/GenBank/DDBJ whole genome shotgun (WGS) entry which is preliminary data.</text>
</comment>
<keyword evidence="5 9" id="KW-0169">Cobalamin biosynthesis</keyword>
<feature type="transmembrane region" description="Helical" evidence="9">
    <location>
        <begin position="300"/>
        <end position="319"/>
    </location>
</feature>
<evidence type="ECO:0000256" key="8">
    <source>
        <dbReference type="ARBA" id="ARBA00023136"/>
    </source>
</evidence>
<keyword evidence="7 9" id="KW-1133">Transmembrane helix</keyword>
<name>A0ABW5R6B7_9BACL</name>
<dbReference type="Proteomes" id="UP001597497">
    <property type="component" value="Unassembled WGS sequence"/>
</dbReference>